<dbReference type="Gene3D" id="1.10.238.10">
    <property type="entry name" value="EF-hand"/>
    <property type="match status" value="1"/>
</dbReference>
<feature type="region of interest" description="Disordered" evidence="1">
    <location>
        <begin position="360"/>
        <end position="442"/>
    </location>
</feature>
<dbReference type="Proteomes" id="UP000664534">
    <property type="component" value="Unassembled WGS sequence"/>
</dbReference>
<evidence type="ECO:0000313" key="4">
    <source>
        <dbReference type="Proteomes" id="UP000664534"/>
    </source>
</evidence>
<feature type="region of interest" description="Disordered" evidence="1">
    <location>
        <begin position="250"/>
        <end position="274"/>
    </location>
</feature>
<feature type="region of interest" description="Disordered" evidence="1">
    <location>
        <begin position="1"/>
        <end position="21"/>
    </location>
</feature>
<dbReference type="GO" id="GO:0005737">
    <property type="term" value="C:cytoplasm"/>
    <property type="evidence" value="ECO:0007669"/>
    <property type="project" value="TreeGrafter"/>
</dbReference>
<dbReference type="GO" id="GO:0005886">
    <property type="term" value="C:plasma membrane"/>
    <property type="evidence" value="ECO:0007669"/>
    <property type="project" value="TreeGrafter"/>
</dbReference>
<evidence type="ECO:0000256" key="1">
    <source>
        <dbReference type="SAM" id="MobiDB-lite"/>
    </source>
</evidence>
<dbReference type="InterPro" id="IPR000261">
    <property type="entry name" value="EH_dom"/>
</dbReference>
<dbReference type="InterPro" id="IPR011992">
    <property type="entry name" value="EF-hand-dom_pair"/>
</dbReference>
<dbReference type="PROSITE" id="PS50031">
    <property type="entry name" value="EH"/>
    <property type="match status" value="1"/>
</dbReference>
<dbReference type="SMART" id="SM00027">
    <property type="entry name" value="EH"/>
    <property type="match status" value="1"/>
</dbReference>
<dbReference type="Pfam" id="PF12763">
    <property type="entry name" value="EH"/>
    <property type="match status" value="1"/>
</dbReference>
<feature type="compositionally biased region" description="Basic residues" evidence="1">
    <location>
        <begin position="422"/>
        <end position="435"/>
    </location>
</feature>
<feature type="region of interest" description="Disordered" evidence="1">
    <location>
        <begin position="298"/>
        <end position="336"/>
    </location>
</feature>
<protein>
    <submittedName>
        <fullName evidence="3">Increased rDNA silencing protein</fullName>
    </submittedName>
</protein>
<dbReference type="PANTHER" id="PTHR11216">
    <property type="entry name" value="EH DOMAIN"/>
    <property type="match status" value="1"/>
</dbReference>
<organism evidence="3 4">
    <name type="scientific">Imshaugia aleurites</name>
    <dbReference type="NCBI Taxonomy" id="172621"/>
    <lineage>
        <taxon>Eukaryota</taxon>
        <taxon>Fungi</taxon>
        <taxon>Dikarya</taxon>
        <taxon>Ascomycota</taxon>
        <taxon>Pezizomycotina</taxon>
        <taxon>Lecanoromycetes</taxon>
        <taxon>OSLEUM clade</taxon>
        <taxon>Lecanoromycetidae</taxon>
        <taxon>Lecanorales</taxon>
        <taxon>Lecanorineae</taxon>
        <taxon>Parmeliaceae</taxon>
        <taxon>Imshaugia</taxon>
    </lineage>
</organism>
<evidence type="ECO:0000259" key="2">
    <source>
        <dbReference type="PROSITE" id="PS50031"/>
    </source>
</evidence>
<dbReference type="PANTHER" id="PTHR11216:SF174">
    <property type="entry name" value="GH06923P"/>
    <property type="match status" value="1"/>
</dbReference>
<gene>
    <name evidence="3" type="primary">IRS4</name>
    <name evidence="3" type="ORF">IMSHALPRED_001061</name>
</gene>
<dbReference type="CDD" id="cd00052">
    <property type="entry name" value="EH"/>
    <property type="match status" value="1"/>
</dbReference>
<accession>A0A8H3J115</accession>
<comment type="caution">
    <text evidence="3">The sequence shown here is derived from an EMBL/GenBank/DDBJ whole genome shotgun (WGS) entry which is preliminary data.</text>
</comment>
<evidence type="ECO:0000313" key="3">
    <source>
        <dbReference type="EMBL" id="CAF9938722.1"/>
    </source>
</evidence>
<dbReference type="AlphaFoldDB" id="A0A8H3J115"/>
<sequence length="554" mass="60028">MSRDHSPSNTSSGDVKRQLTAYRGASHAFSLNVPAKPLPKAHTGTNGALAAAAIAGMGTRRQGAASNGQIKERPSTKTPRGSGASERVASSREQSPSYAAALHATSKSTPTSTQKSINSTPNSRQPSPLQKKVENVVNIQATASRPRDEAIVGATNALVRLFESKQNPPKDIPVTHSVRYMTKPTAAIASPTPIKPSIRPILSTTSSLGTFPLASEYRMDSTASDPMNPIETGAAATAAQSVSRIRAGATASSTSAQLTLLPGTMPEPPALCRSRARAPLDPSLESGRNVSQIAVGRAPLAASQARPPEPSIPSPKSRTDKSFPPLDPSSALPARPLLPVRSSSFEMKVDSLANTIVAASLASSRAPSPTRPTPPPPRRHKSHSLFHNHHSQGQISRTPSPAKVMRRTMRGSLPSDDEVEHKKKRNLMKKHPHKHHEGDRKRYRANLTESERRRYDGVWAANKGLWMDADSSDGVLNVVVRDIWRRSRLPNDVLADIWDLVDIHGGDRLNRNEFVVGMWLIDQKLKGRKLPFMVSESLWNSVRLLHGVVPRHQR</sequence>
<feature type="compositionally biased region" description="Low complexity" evidence="1">
    <location>
        <begin position="105"/>
        <end position="116"/>
    </location>
</feature>
<proteinExistence type="predicted"/>
<feature type="region of interest" description="Disordered" evidence="1">
    <location>
        <begin position="58"/>
        <end position="131"/>
    </location>
</feature>
<feature type="domain" description="EH" evidence="2">
    <location>
        <begin position="451"/>
        <end position="545"/>
    </location>
</feature>
<dbReference type="EMBL" id="CAJPDT010000111">
    <property type="protein sequence ID" value="CAF9938722.1"/>
    <property type="molecule type" value="Genomic_DNA"/>
</dbReference>
<dbReference type="SUPFAM" id="SSF47473">
    <property type="entry name" value="EF-hand"/>
    <property type="match status" value="1"/>
</dbReference>
<keyword evidence="4" id="KW-1185">Reference proteome</keyword>
<dbReference type="OrthoDB" id="10045710at2759"/>
<reference evidence="3" key="1">
    <citation type="submission" date="2021-03" db="EMBL/GenBank/DDBJ databases">
        <authorList>
            <person name="Tagirdzhanova G."/>
        </authorList>
    </citation>
    <scope>NUCLEOTIDE SEQUENCE</scope>
</reference>
<feature type="compositionally biased region" description="Polar residues" evidence="1">
    <location>
        <begin position="117"/>
        <end position="128"/>
    </location>
</feature>
<feature type="compositionally biased region" description="Low complexity" evidence="1">
    <location>
        <begin position="322"/>
        <end position="336"/>
    </location>
</feature>
<feature type="compositionally biased region" description="Basic residues" evidence="1">
    <location>
        <begin position="377"/>
        <end position="390"/>
    </location>
</feature>
<name>A0A8H3J115_9LECA</name>